<dbReference type="GO" id="GO:0005886">
    <property type="term" value="C:plasma membrane"/>
    <property type="evidence" value="ECO:0007669"/>
    <property type="project" value="UniProtKB-SubCell"/>
</dbReference>
<evidence type="ECO:0000313" key="8">
    <source>
        <dbReference type="EMBL" id="PLP96720.1"/>
    </source>
</evidence>
<dbReference type="AlphaFoldDB" id="A0A2N5C3F2"/>
<accession>A0A2N5C3F2</accession>
<evidence type="ECO:0000256" key="4">
    <source>
        <dbReference type="ARBA" id="ARBA00022692"/>
    </source>
</evidence>
<organism evidence="8 9">
    <name type="scientific">Cupriavidus pauculus</name>
    <dbReference type="NCBI Taxonomy" id="82633"/>
    <lineage>
        <taxon>Bacteria</taxon>
        <taxon>Pseudomonadati</taxon>
        <taxon>Pseudomonadota</taxon>
        <taxon>Betaproteobacteria</taxon>
        <taxon>Burkholderiales</taxon>
        <taxon>Burkholderiaceae</taxon>
        <taxon>Cupriavidus</taxon>
    </lineage>
</organism>
<dbReference type="EMBL" id="PJRP01000023">
    <property type="protein sequence ID" value="PLP96720.1"/>
    <property type="molecule type" value="Genomic_DNA"/>
</dbReference>
<comment type="subcellular location">
    <subcellularLocation>
        <location evidence="1">Cell inner membrane</location>
    </subcellularLocation>
</comment>
<evidence type="ECO:0000256" key="1">
    <source>
        <dbReference type="ARBA" id="ARBA00004533"/>
    </source>
</evidence>
<dbReference type="InterPro" id="IPR007498">
    <property type="entry name" value="PqiA-like"/>
</dbReference>
<keyword evidence="4 7" id="KW-0812">Transmembrane</keyword>
<dbReference type="OrthoDB" id="9800207at2"/>
<dbReference type="PANTHER" id="PTHR30462">
    <property type="entry name" value="INTERMEMBRANE TRANSPORT PROTEIN PQIB-RELATED"/>
    <property type="match status" value="1"/>
</dbReference>
<keyword evidence="2" id="KW-1003">Cell membrane</keyword>
<evidence type="ECO:0000256" key="3">
    <source>
        <dbReference type="ARBA" id="ARBA00022519"/>
    </source>
</evidence>
<name>A0A2N5C3F2_9BURK</name>
<keyword evidence="5 7" id="KW-1133">Transmembrane helix</keyword>
<dbReference type="Proteomes" id="UP000234341">
    <property type="component" value="Unassembled WGS sequence"/>
</dbReference>
<sequence>MGLLACHTCGTIVPPTNGTVACPRCGTAMHPRKPHSLTRTWAFLLAAYICYLPANLLPVMETQSIFGAQHDTIFSGVVYLWLSDAKLLAIVVLVASIVVPLMKLLLLTALLLTVHFRSTCYLGQLTHLHAFVEKIGRWSMPDIFVVALLASLVQVGPLATISPRSGTLAYCAVVIFSMMASSSFDTRLLWDSAEPNDARR</sequence>
<evidence type="ECO:0000256" key="5">
    <source>
        <dbReference type="ARBA" id="ARBA00022989"/>
    </source>
</evidence>
<keyword evidence="6 7" id="KW-0472">Membrane</keyword>
<dbReference type="InterPro" id="IPR051800">
    <property type="entry name" value="PqiA-PqiB_transport"/>
</dbReference>
<dbReference type="PANTHER" id="PTHR30462:SF3">
    <property type="entry name" value="INTERMEMBRANE TRANSPORT PROTEIN PQIA"/>
    <property type="match status" value="1"/>
</dbReference>
<evidence type="ECO:0000256" key="6">
    <source>
        <dbReference type="ARBA" id="ARBA00023136"/>
    </source>
</evidence>
<keyword evidence="3" id="KW-0997">Cell inner membrane</keyword>
<feature type="transmembrane region" description="Helical" evidence="7">
    <location>
        <begin position="42"/>
        <end position="60"/>
    </location>
</feature>
<evidence type="ECO:0000256" key="7">
    <source>
        <dbReference type="SAM" id="Phobius"/>
    </source>
</evidence>
<dbReference type="Pfam" id="PF04403">
    <property type="entry name" value="PqiA"/>
    <property type="match status" value="1"/>
</dbReference>
<evidence type="ECO:0000256" key="2">
    <source>
        <dbReference type="ARBA" id="ARBA00022475"/>
    </source>
</evidence>
<evidence type="ECO:0000313" key="9">
    <source>
        <dbReference type="Proteomes" id="UP000234341"/>
    </source>
</evidence>
<gene>
    <name evidence="8" type="ORF">CYJ10_30495</name>
</gene>
<proteinExistence type="predicted"/>
<protein>
    <submittedName>
        <fullName evidence="8">Paraquat-inducible membrane protein A</fullName>
    </submittedName>
</protein>
<reference evidence="8 9" key="1">
    <citation type="submission" date="2017-12" db="EMBL/GenBank/DDBJ databases">
        <title>Genome sequence of the active heterotrophic nitrifier-denitrifier, Cupriavidus pauculus UM1.</title>
        <authorList>
            <person name="Putonti C."/>
            <person name="Castignetti D."/>
        </authorList>
    </citation>
    <scope>NUCLEOTIDE SEQUENCE [LARGE SCALE GENOMIC DNA]</scope>
    <source>
        <strain evidence="8 9">UM1</strain>
    </source>
</reference>
<comment type="caution">
    <text evidence="8">The sequence shown here is derived from an EMBL/GenBank/DDBJ whole genome shotgun (WGS) entry which is preliminary data.</text>
</comment>